<feature type="domain" description="NR LBD" evidence="12">
    <location>
        <begin position="164"/>
        <end position="423"/>
    </location>
</feature>
<evidence type="ECO:0000313" key="14">
    <source>
        <dbReference type="RefSeq" id="XP_035660688.1"/>
    </source>
</evidence>
<dbReference type="PANTHER" id="PTHR24082:SF330">
    <property type="entry name" value="THYROID HORMONE RECEPTOR BETA"/>
    <property type="match status" value="1"/>
</dbReference>
<keyword evidence="2 10" id="KW-0479">Metal-binding</keyword>
<evidence type="ECO:0000256" key="4">
    <source>
        <dbReference type="ARBA" id="ARBA00022833"/>
    </source>
</evidence>
<dbReference type="GO" id="GO:0090575">
    <property type="term" value="C:RNA polymerase II transcription regulator complex"/>
    <property type="evidence" value="ECO:0000318"/>
    <property type="project" value="GO_Central"/>
</dbReference>
<dbReference type="PROSITE" id="PS51030">
    <property type="entry name" value="NUCLEAR_REC_DBD_2"/>
    <property type="match status" value="1"/>
</dbReference>
<dbReference type="CDD" id="cd06935">
    <property type="entry name" value="NR_LBD_TR"/>
    <property type="match status" value="1"/>
</dbReference>
<proteinExistence type="inferred from homology"/>
<dbReference type="FunFam" id="3.30.50.10:FF:000074">
    <property type="entry name" value="Nuclear receptor 1"/>
    <property type="match status" value="1"/>
</dbReference>
<evidence type="ECO:0000256" key="8">
    <source>
        <dbReference type="ARBA" id="ARBA00023170"/>
    </source>
</evidence>
<evidence type="ECO:0000256" key="9">
    <source>
        <dbReference type="ARBA" id="ARBA00023242"/>
    </source>
</evidence>
<dbReference type="PROSITE" id="PS51843">
    <property type="entry name" value="NR_LBD"/>
    <property type="match status" value="1"/>
</dbReference>
<evidence type="ECO:0000256" key="7">
    <source>
        <dbReference type="ARBA" id="ARBA00023163"/>
    </source>
</evidence>
<dbReference type="GO" id="GO:0000122">
    <property type="term" value="P:negative regulation of transcription by RNA polymerase II"/>
    <property type="evidence" value="ECO:0000318"/>
    <property type="project" value="GO_Central"/>
</dbReference>
<evidence type="ECO:0000256" key="10">
    <source>
        <dbReference type="RuleBase" id="RU004334"/>
    </source>
</evidence>
<keyword evidence="9 10" id="KW-0539">Nucleus</keyword>
<comment type="similarity">
    <text evidence="1">Belongs to the nuclear hormone receptor family. NR1 subfamily.</text>
</comment>
<dbReference type="GO" id="GO:0030154">
    <property type="term" value="P:cell differentiation"/>
    <property type="evidence" value="ECO:0000318"/>
    <property type="project" value="GO_Central"/>
</dbReference>
<evidence type="ECO:0000256" key="1">
    <source>
        <dbReference type="ARBA" id="ARBA00008092"/>
    </source>
</evidence>
<evidence type="ECO:0000256" key="2">
    <source>
        <dbReference type="ARBA" id="ARBA00022723"/>
    </source>
</evidence>
<evidence type="ECO:0000259" key="11">
    <source>
        <dbReference type="PROSITE" id="PS51030"/>
    </source>
</evidence>
<dbReference type="Pfam" id="PF00104">
    <property type="entry name" value="Hormone_recep"/>
    <property type="match status" value="1"/>
</dbReference>
<dbReference type="PANTHER" id="PTHR24082">
    <property type="entry name" value="NUCLEAR HORMONE RECEPTOR"/>
    <property type="match status" value="1"/>
</dbReference>
<comment type="subcellular location">
    <subcellularLocation>
        <location evidence="10">Nucleus</location>
    </subcellularLocation>
</comment>
<dbReference type="GO" id="GO:0000978">
    <property type="term" value="F:RNA polymerase II cis-regulatory region sequence-specific DNA binding"/>
    <property type="evidence" value="ECO:0000318"/>
    <property type="project" value="GO_Central"/>
</dbReference>
<evidence type="ECO:0000256" key="5">
    <source>
        <dbReference type="ARBA" id="ARBA00023015"/>
    </source>
</evidence>
<dbReference type="SUPFAM" id="SSF57716">
    <property type="entry name" value="Glucocorticoid receptor-like (DNA-binding domain)"/>
    <property type="match status" value="1"/>
</dbReference>
<dbReference type="KEGG" id="bfo:118405346"/>
<dbReference type="FunFam" id="1.10.565.10:FF:000127">
    <property type="entry name" value="Thyroid hormone receptor"/>
    <property type="match status" value="1"/>
</dbReference>
<accession>A0A9J7KIJ2</accession>
<dbReference type="RefSeq" id="XP_035660688.1">
    <property type="nucleotide sequence ID" value="XM_035804795.1"/>
</dbReference>
<dbReference type="InterPro" id="IPR001728">
    <property type="entry name" value="ThyrH_rcpt"/>
</dbReference>
<dbReference type="InterPro" id="IPR001723">
    <property type="entry name" value="Nuclear_hrmn_rcpt"/>
</dbReference>
<reference evidence="13" key="1">
    <citation type="journal article" date="2020" name="Nat. Ecol. Evol.">
        <title>Deeply conserved synteny resolves early events in vertebrate evolution.</title>
        <authorList>
            <person name="Simakov O."/>
            <person name="Marletaz F."/>
            <person name="Yue J.X."/>
            <person name="O'Connell B."/>
            <person name="Jenkins J."/>
            <person name="Brandt A."/>
            <person name="Calef R."/>
            <person name="Tung C.H."/>
            <person name="Huang T.K."/>
            <person name="Schmutz J."/>
            <person name="Satoh N."/>
            <person name="Yu J.K."/>
            <person name="Putnam N.H."/>
            <person name="Green R.E."/>
            <person name="Rokhsar D.S."/>
        </authorList>
    </citation>
    <scope>NUCLEOTIDE SEQUENCE [LARGE SCALE GENOMIC DNA]</scope>
    <source>
        <strain evidence="13">S238N-H82</strain>
    </source>
</reference>
<keyword evidence="8 10" id="KW-0675">Receptor</keyword>
<reference evidence="14" key="2">
    <citation type="submission" date="2025-08" db="UniProtKB">
        <authorList>
            <consortium name="RefSeq"/>
        </authorList>
    </citation>
    <scope>IDENTIFICATION</scope>
    <source>
        <strain evidence="14">S238N-H82</strain>
        <tissue evidence="14">Testes</tissue>
    </source>
</reference>
<dbReference type="GO" id="GO:0008270">
    <property type="term" value="F:zinc ion binding"/>
    <property type="evidence" value="ECO:0007669"/>
    <property type="project" value="UniProtKB-KW"/>
</dbReference>
<dbReference type="GeneID" id="118405346"/>
<evidence type="ECO:0000256" key="3">
    <source>
        <dbReference type="ARBA" id="ARBA00022771"/>
    </source>
</evidence>
<protein>
    <submittedName>
        <fullName evidence="14">Thyroid hormone receptor beta-like isoform X1</fullName>
    </submittedName>
</protein>
<dbReference type="OrthoDB" id="6081310at2759"/>
<dbReference type="SUPFAM" id="SSF48508">
    <property type="entry name" value="Nuclear receptor ligand-binding domain"/>
    <property type="match status" value="1"/>
</dbReference>
<dbReference type="PRINTS" id="PR00546">
    <property type="entry name" value="THYROIDHORMR"/>
</dbReference>
<dbReference type="CDD" id="cd06961">
    <property type="entry name" value="NR_DBD_TR"/>
    <property type="match status" value="1"/>
</dbReference>
<dbReference type="PRINTS" id="PR00398">
    <property type="entry name" value="STRDHORMONER"/>
</dbReference>
<keyword evidence="3 10" id="KW-0863">Zinc-finger</keyword>
<dbReference type="AlphaFoldDB" id="A0A9J7KIJ2"/>
<sequence length="431" mass="49012">MDAMKENLSYFHEDTNSRNVTSSGYPSSIMDDNDMDKKGPYIPSYMDQNTPEPCVVCGDKATGYHYRCMTCEGCKGFFRRTVQKDLKYSCKYAGDCVVDKTTRNQCQECRFKKCVRVGMATDLVLDEQKRVAKRKLIEENRERRRSEEIRKISRLRADCVFTERDQYIVDHVTTSWLQTCPKKVNRYYLNGSPKPGMPVPEAPRPPVVQNGVVREADSSGAMDDDMVDQDIFSHLAEVITPAIIKVVEFAKQIPGFTKLVPDDQVALLKNCCFEVMCLRAASRFDKQRRTITMFGGLTVTKEQVSQGGLGRLAEPLFEFAEGLSQLHLDDTEVALLAALLVVADRPGVQDQESIDRLQDIILTAYKNYITRQRPHQPVLWGKILMKVTDLRALSVAHAEQVKLVKMECTNDIPPLFLEMFESSSPLFMKQE</sequence>
<keyword evidence="6 10" id="KW-0238">DNA-binding</keyword>
<dbReference type="GO" id="GO:0045944">
    <property type="term" value="P:positive regulation of transcription by RNA polymerase II"/>
    <property type="evidence" value="ECO:0000318"/>
    <property type="project" value="GO_Central"/>
</dbReference>
<gene>
    <name evidence="14" type="primary">LOC118405346</name>
</gene>
<dbReference type="InterPro" id="IPR013088">
    <property type="entry name" value="Znf_NHR/GATA"/>
</dbReference>
<dbReference type="InterPro" id="IPR035500">
    <property type="entry name" value="NHR-like_dom_sf"/>
</dbReference>
<evidence type="ECO:0000313" key="13">
    <source>
        <dbReference type="Proteomes" id="UP000001554"/>
    </source>
</evidence>
<keyword evidence="4 10" id="KW-0862">Zinc</keyword>
<dbReference type="Proteomes" id="UP000001554">
    <property type="component" value="Chromosome 18"/>
</dbReference>
<dbReference type="Gene3D" id="1.10.565.10">
    <property type="entry name" value="Retinoid X Receptor"/>
    <property type="match status" value="1"/>
</dbReference>
<evidence type="ECO:0000256" key="6">
    <source>
        <dbReference type="ARBA" id="ARBA00023125"/>
    </source>
</evidence>
<dbReference type="InterPro" id="IPR000536">
    <property type="entry name" value="Nucl_hrmn_rcpt_lig-bd"/>
</dbReference>
<dbReference type="InterPro" id="IPR050234">
    <property type="entry name" value="Nuclear_hormone_rcpt_NR1"/>
</dbReference>
<dbReference type="SMART" id="SM00399">
    <property type="entry name" value="ZnF_C4"/>
    <property type="match status" value="1"/>
</dbReference>
<dbReference type="GO" id="GO:0048384">
    <property type="term" value="P:retinoic acid receptor signaling pathway"/>
    <property type="evidence" value="ECO:0000318"/>
    <property type="project" value="GO_Central"/>
</dbReference>
<dbReference type="GO" id="GO:0005634">
    <property type="term" value="C:nucleus"/>
    <property type="evidence" value="ECO:0000318"/>
    <property type="project" value="GO_Central"/>
</dbReference>
<name>A0A9J7KIJ2_BRAFL</name>
<dbReference type="InterPro" id="IPR001628">
    <property type="entry name" value="Znf_hrmn_rcpt"/>
</dbReference>
<dbReference type="PROSITE" id="PS00031">
    <property type="entry name" value="NUCLEAR_REC_DBD_1"/>
    <property type="match status" value="1"/>
</dbReference>
<dbReference type="Pfam" id="PF00105">
    <property type="entry name" value="zf-C4"/>
    <property type="match status" value="1"/>
</dbReference>
<keyword evidence="5 10" id="KW-0805">Transcription regulation</keyword>
<evidence type="ECO:0000259" key="12">
    <source>
        <dbReference type="PROSITE" id="PS51843"/>
    </source>
</evidence>
<dbReference type="OMA" id="IMCLRIA"/>
<feature type="domain" description="Nuclear receptor" evidence="11">
    <location>
        <begin position="51"/>
        <end position="126"/>
    </location>
</feature>
<keyword evidence="7 10" id="KW-0804">Transcription</keyword>
<dbReference type="SMART" id="SM00430">
    <property type="entry name" value="HOLI"/>
    <property type="match status" value="1"/>
</dbReference>
<organism evidence="13 14">
    <name type="scientific">Branchiostoma floridae</name>
    <name type="common">Florida lancelet</name>
    <name type="synonym">Amphioxus</name>
    <dbReference type="NCBI Taxonomy" id="7739"/>
    <lineage>
        <taxon>Eukaryota</taxon>
        <taxon>Metazoa</taxon>
        <taxon>Chordata</taxon>
        <taxon>Cephalochordata</taxon>
        <taxon>Leptocardii</taxon>
        <taxon>Amphioxiformes</taxon>
        <taxon>Branchiostomatidae</taxon>
        <taxon>Branchiostoma</taxon>
    </lineage>
</organism>
<keyword evidence="13" id="KW-1185">Reference proteome</keyword>
<dbReference type="GO" id="GO:0004879">
    <property type="term" value="F:nuclear receptor activity"/>
    <property type="evidence" value="ECO:0000318"/>
    <property type="project" value="GO_Central"/>
</dbReference>
<dbReference type="Gene3D" id="3.30.50.10">
    <property type="entry name" value="Erythroid Transcription Factor GATA-1, subunit A"/>
    <property type="match status" value="1"/>
</dbReference>
<dbReference type="PRINTS" id="PR00047">
    <property type="entry name" value="STROIDFINGER"/>
</dbReference>